<sequence>MSLYLNTVSDLLWKSLNILMTIEEFNSFRLVGGTALSLQLGHRESIDIDLFTDAEYGSIDFSSLEEILNDIFPYVVTSAVGEVVFGRSYFVGKDEHNAFKLDMYYTEPFAFPIVEEGNIRLASNEEIAAMKFEVIANVGRKKDFWDIHELLDIFTLEQMLDFYEQRNPYGATREELLIQCIDFSLAEDDLTPNCYKDKVWELIKIDIEEQVQNLNRGEE</sequence>
<accession>A0A507ZSD9</accession>
<gene>
    <name evidence="1" type="ORF">FKR84_03570</name>
</gene>
<dbReference type="EMBL" id="VIAR01000002">
    <property type="protein sequence ID" value="TQD40289.1"/>
    <property type="molecule type" value="Genomic_DNA"/>
</dbReference>
<dbReference type="GO" id="GO:0016740">
    <property type="term" value="F:transferase activity"/>
    <property type="evidence" value="ECO:0007669"/>
    <property type="project" value="UniProtKB-KW"/>
</dbReference>
<evidence type="ECO:0000313" key="2">
    <source>
        <dbReference type="Proteomes" id="UP000317169"/>
    </source>
</evidence>
<reference evidence="1 2" key="1">
    <citation type="submission" date="2019-06" db="EMBL/GenBank/DDBJ databases">
        <title>Flavibacter putida gen. nov., sp. nov., a novel marine bacterium of the family Flavobacteriaceae isolated from coastal seawater.</title>
        <authorList>
            <person name="Feng X."/>
        </authorList>
    </citation>
    <scope>NUCLEOTIDE SEQUENCE [LARGE SCALE GENOMIC DNA]</scope>
    <source>
        <strain evidence="1 2">PLHSN227</strain>
    </source>
</reference>
<keyword evidence="1" id="KW-0808">Transferase</keyword>
<keyword evidence="2" id="KW-1185">Reference proteome</keyword>
<comment type="caution">
    <text evidence="1">The sequence shown here is derived from an EMBL/GenBank/DDBJ whole genome shotgun (WGS) entry which is preliminary data.</text>
</comment>
<dbReference type="InterPro" id="IPR014942">
    <property type="entry name" value="AbiEii"/>
</dbReference>
<dbReference type="AlphaFoldDB" id="A0A507ZSD9"/>
<evidence type="ECO:0000313" key="1">
    <source>
        <dbReference type="EMBL" id="TQD40289.1"/>
    </source>
</evidence>
<dbReference type="Proteomes" id="UP000317169">
    <property type="component" value="Unassembled WGS sequence"/>
</dbReference>
<organism evidence="1 2">
    <name type="scientific">Haloflavibacter putidus</name>
    <dbReference type="NCBI Taxonomy" id="2576776"/>
    <lineage>
        <taxon>Bacteria</taxon>
        <taxon>Pseudomonadati</taxon>
        <taxon>Bacteroidota</taxon>
        <taxon>Flavobacteriia</taxon>
        <taxon>Flavobacteriales</taxon>
        <taxon>Flavobacteriaceae</taxon>
        <taxon>Haloflavibacter</taxon>
    </lineage>
</organism>
<dbReference type="Pfam" id="PF08843">
    <property type="entry name" value="AbiEii"/>
    <property type="match status" value="1"/>
</dbReference>
<proteinExistence type="predicted"/>
<name>A0A507ZSD9_9FLAO</name>
<protein>
    <submittedName>
        <fullName evidence="1">Nucleotidyl transferase AbiEii/AbiGii toxin family protein</fullName>
    </submittedName>
</protein>
<dbReference type="OrthoDB" id="9796281at2"/>